<keyword evidence="4" id="KW-1185">Reference proteome</keyword>
<dbReference type="Proteomes" id="UP000011087">
    <property type="component" value="Unassembled WGS sequence"/>
</dbReference>
<dbReference type="GeneID" id="17292263"/>
<protein>
    <submittedName>
        <fullName evidence="2 3">Uncharacterized protein</fullName>
    </submittedName>
</protein>
<dbReference type="EMBL" id="JH993089">
    <property type="protein sequence ID" value="EKX35522.1"/>
    <property type="molecule type" value="Genomic_DNA"/>
</dbReference>
<reference evidence="3" key="3">
    <citation type="submission" date="2015-06" db="UniProtKB">
        <authorList>
            <consortium name="EnsemblProtists"/>
        </authorList>
    </citation>
    <scope>IDENTIFICATION</scope>
</reference>
<dbReference type="KEGG" id="gtt:GUITHDRAFT_118331"/>
<gene>
    <name evidence="2" type="ORF">GUITHDRAFT_118331</name>
</gene>
<reference evidence="2 4" key="1">
    <citation type="journal article" date="2012" name="Nature">
        <title>Algal genomes reveal evolutionary mosaicism and the fate of nucleomorphs.</title>
        <authorList>
            <consortium name="DOE Joint Genome Institute"/>
            <person name="Curtis B.A."/>
            <person name="Tanifuji G."/>
            <person name="Burki F."/>
            <person name="Gruber A."/>
            <person name="Irimia M."/>
            <person name="Maruyama S."/>
            <person name="Arias M.C."/>
            <person name="Ball S.G."/>
            <person name="Gile G.H."/>
            <person name="Hirakawa Y."/>
            <person name="Hopkins J.F."/>
            <person name="Kuo A."/>
            <person name="Rensing S.A."/>
            <person name="Schmutz J."/>
            <person name="Symeonidi A."/>
            <person name="Elias M."/>
            <person name="Eveleigh R.J."/>
            <person name="Herman E.K."/>
            <person name="Klute M.J."/>
            <person name="Nakayama T."/>
            <person name="Obornik M."/>
            <person name="Reyes-Prieto A."/>
            <person name="Armbrust E.V."/>
            <person name="Aves S.J."/>
            <person name="Beiko R.G."/>
            <person name="Coutinho P."/>
            <person name="Dacks J.B."/>
            <person name="Durnford D.G."/>
            <person name="Fast N.M."/>
            <person name="Green B.R."/>
            <person name="Grisdale C.J."/>
            <person name="Hempel F."/>
            <person name="Henrissat B."/>
            <person name="Hoppner M.P."/>
            <person name="Ishida K."/>
            <person name="Kim E."/>
            <person name="Koreny L."/>
            <person name="Kroth P.G."/>
            <person name="Liu Y."/>
            <person name="Malik S.B."/>
            <person name="Maier U.G."/>
            <person name="McRose D."/>
            <person name="Mock T."/>
            <person name="Neilson J.A."/>
            <person name="Onodera N.T."/>
            <person name="Poole A.M."/>
            <person name="Pritham E.J."/>
            <person name="Richards T.A."/>
            <person name="Rocap G."/>
            <person name="Roy S.W."/>
            <person name="Sarai C."/>
            <person name="Schaack S."/>
            <person name="Shirato S."/>
            <person name="Slamovits C.H."/>
            <person name="Spencer D.F."/>
            <person name="Suzuki S."/>
            <person name="Worden A.Z."/>
            <person name="Zauner S."/>
            <person name="Barry K."/>
            <person name="Bell C."/>
            <person name="Bharti A.K."/>
            <person name="Crow J.A."/>
            <person name="Grimwood J."/>
            <person name="Kramer R."/>
            <person name="Lindquist E."/>
            <person name="Lucas S."/>
            <person name="Salamov A."/>
            <person name="McFadden G.I."/>
            <person name="Lane C.E."/>
            <person name="Keeling P.J."/>
            <person name="Gray M.W."/>
            <person name="Grigoriev I.V."/>
            <person name="Archibald J.M."/>
        </authorList>
    </citation>
    <scope>NUCLEOTIDE SEQUENCE</scope>
    <source>
        <strain evidence="2 4">CCMP2712</strain>
    </source>
</reference>
<feature type="region of interest" description="Disordered" evidence="1">
    <location>
        <begin position="1"/>
        <end position="38"/>
    </location>
</feature>
<organism evidence="2">
    <name type="scientific">Guillardia theta (strain CCMP2712)</name>
    <name type="common">Cryptophyte</name>
    <dbReference type="NCBI Taxonomy" id="905079"/>
    <lineage>
        <taxon>Eukaryota</taxon>
        <taxon>Cryptophyceae</taxon>
        <taxon>Pyrenomonadales</taxon>
        <taxon>Geminigeraceae</taxon>
        <taxon>Guillardia</taxon>
    </lineage>
</organism>
<reference evidence="4" key="2">
    <citation type="submission" date="2012-11" db="EMBL/GenBank/DDBJ databases">
        <authorList>
            <person name="Kuo A."/>
            <person name="Curtis B.A."/>
            <person name="Tanifuji G."/>
            <person name="Burki F."/>
            <person name="Gruber A."/>
            <person name="Irimia M."/>
            <person name="Maruyama S."/>
            <person name="Arias M.C."/>
            <person name="Ball S.G."/>
            <person name="Gile G.H."/>
            <person name="Hirakawa Y."/>
            <person name="Hopkins J.F."/>
            <person name="Rensing S.A."/>
            <person name="Schmutz J."/>
            <person name="Symeonidi A."/>
            <person name="Elias M."/>
            <person name="Eveleigh R.J."/>
            <person name="Herman E.K."/>
            <person name="Klute M.J."/>
            <person name="Nakayama T."/>
            <person name="Obornik M."/>
            <person name="Reyes-Prieto A."/>
            <person name="Armbrust E.V."/>
            <person name="Aves S.J."/>
            <person name="Beiko R.G."/>
            <person name="Coutinho P."/>
            <person name="Dacks J.B."/>
            <person name="Durnford D.G."/>
            <person name="Fast N.M."/>
            <person name="Green B.R."/>
            <person name="Grisdale C."/>
            <person name="Hempe F."/>
            <person name="Henrissat B."/>
            <person name="Hoppner M.P."/>
            <person name="Ishida K.-I."/>
            <person name="Kim E."/>
            <person name="Koreny L."/>
            <person name="Kroth P.G."/>
            <person name="Liu Y."/>
            <person name="Malik S.-B."/>
            <person name="Maier U.G."/>
            <person name="McRose D."/>
            <person name="Mock T."/>
            <person name="Neilson J.A."/>
            <person name="Onodera N.T."/>
            <person name="Poole A.M."/>
            <person name="Pritham E.J."/>
            <person name="Richards T.A."/>
            <person name="Rocap G."/>
            <person name="Roy S.W."/>
            <person name="Sarai C."/>
            <person name="Schaack S."/>
            <person name="Shirato S."/>
            <person name="Slamovits C.H."/>
            <person name="Spencer D.F."/>
            <person name="Suzuki S."/>
            <person name="Worden A.Z."/>
            <person name="Zauner S."/>
            <person name="Barry K."/>
            <person name="Bell C."/>
            <person name="Bharti A.K."/>
            <person name="Crow J.A."/>
            <person name="Grimwood J."/>
            <person name="Kramer R."/>
            <person name="Lindquist E."/>
            <person name="Lucas S."/>
            <person name="Salamov A."/>
            <person name="McFadden G.I."/>
            <person name="Lane C.E."/>
            <person name="Keeling P.J."/>
            <person name="Gray M.W."/>
            <person name="Grigoriev I.V."/>
            <person name="Archibald J.M."/>
        </authorList>
    </citation>
    <scope>NUCLEOTIDE SEQUENCE</scope>
    <source>
        <strain evidence="4">CCMP2712</strain>
    </source>
</reference>
<evidence type="ECO:0000313" key="3">
    <source>
        <dbReference type="EnsemblProtists" id="EKX35522"/>
    </source>
</evidence>
<dbReference type="PaxDb" id="55529-EKX35522"/>
<accession>L1IHF1</accession>
<dbReference type="HOGENOM" id="CLU_2297050_0_0_1"/>
<dbReference type="AlphaFoldDB" id="L1IHF1"/>
<dbReference type="RefSeq" id="XP_005822502.1">
    <property type="nucleotide sequence ID" value="XM_005822445.1"/>
</dbReference>
<evidence type="ECO:0000313" key="2">
    <source>
        <dbReference type="EMBL" id="EKX35522.1"/>
    </source>
</evidence>
<evidence type="ECO:0000256" key="1">
    <source>
        <dbReference type="SAM" id="MobiDB-lite"/>
    </source>
</evidence>
<name>L1IHF1_GUITC</name>
<dbReference type="EnsemblProtists" id="EKX35522">
    <property type="protein sequence ID" value="EKX35522"/>
    <property type="gene ID" value="GUITHDRAFT_118331"/>
</dbReference>
<evidence type="ECO:0000313" key="4">
    <source>
        <dbReference type="Proteomes" id="UP000011087"/>
    </source>
</evidence>
<sequence>MSLEFHGFSGRFSSVTSPRDHVAGDAAQTMSNARADADECAKDEFNMLEDLLDESDGEDEALDRKRLGAAEGSSLRVAGSQIVIVAAAGRKNSAGTFQKKF</sequence>
<proteinExistence type="predicted"/>